<reference evidence="9 10" key="1">
    <citation type="journal article" date="2018" name="Syst. Appl. Microbiol.">
        <title>Ereboglobus luteus gen. nov. sp. nov. from cockroach guts, and new insights into the oxygen relationship of the genera Opitutus and Didymococcus (Verrucomicrobia: Opitutaceae).</title>
        <authorList>
            <person name="Tegtmeier D."/>
            <person name="Belitz A."/>
            <person name="Radek R."/>
            <person name="Heimerl T."/>
            <person name="Brune A."/>
        </authorList>
    </citation>
    <scope>NUCLEOTIDE SEQUENCE [LARGE SCALE GENOMIC DNA]</scope>
    <source>
        <strain evidence="9 10">Ho45</strain>
    </source>
</reference>
<dbReference type="KEGG" id="elut:CKA38_09590"/>
<dbReference type="InterPro" id="IPR017853">
    <property type="entry name" value="GH"/>
</dbReference>
<dbReference type="InterPro" id="IPR008979">
    <property type="entry name" value="Galactose-bd-like_sf"/>
</dbReference>
<dbReference type="InterPro" id="IPR006102">
    <property type="entry name" value="Ig-like_GH2"/>
</dbReference>
<dbReference type="Pfam" id="PF02836">
    <property type="entry name" value="Glyco_hydro_2_C"/>
    <property type="match status" value="1"/>
</dbReference>
<proteinExistence type="inferred from homology"/>
<dbReference type="GO" id="GO:0004553">
    <property type="term" value="F:hydrolase activity, hydrolyzing O-glycosyl compounds"/>
    <property type="evidence" value="ECO:0007669"/>
    <property type="project" value="InterPro"/>
</dbReference>
<name>A0A2U8E3X3_9BACT</name>
<dbReference type="InterPro" id="IPR051913">
    <property type="entry name" value="GH2_Domain-Containing"/>
</dbReference>
<evidence type="ECO:0000313" key="10">
    <source>
        <dbReference type="Proteomes" id="UP000244896"/>
    </source>
</evidence>
<dbReference type="PRINTS" id="PR00132">
    <property type="entry name" value="GLHYDRLASE2"/>
</dbReference>
<evidence type="ECO:0008006" key="11">
    <source>
        <dbReference type="Google" id="ProtNLM"/>
    </source>
</evidence>
<feature type="transmembrane region" description="Helical" evidence="5">
    <location>
        <begin position="86"/>
        <end position="105"/>
    </location>
</feature>
<evidence type="ECO:0000259" key="7">
    <source>
        <dbReference type="Pfam" id="PF02836"/>
    </source>
</evidence>
<dbReference type="SUPFAM" id="SSF49303">
    <property type="entry name" value="beta-Galactosidase/glucuronidase domain"/>
    <property type="match status" value="1"/>
</dbReference>
<evidence type="ECO:0000256" key="4">
    <source>
        <dbReference type="SAM" id="MobiDB-lite"/>
    </source>
</evidence>
<evidence type="ECO:0000313" key="9">
    <source>
        <dbReference type="EMBL" id="AWI09465.1"/>
    </source>
</evidence>
<evidence type="ECO:0000259" key="6">
    <source>
        <dbReference type="Pfam" id="PF00703"/>
    </source>
</evidence>
<keyword evidence="10" id="KW-1185">Reference proteome</keyword>
<keyword evidence="5" id="KW-0472">Membrane</keyword>
<accession>A0A2U8E3X3</accession>
<dbReference type="InterPro" id="IPR006101">
    <property type="entry name" value="Glyco_hydro_2"/>
</dbReference>
<evidence type="ECO:0000256" key="1">
    <source>
        <dbReference type="ARBA" id="ARBA00007401"/>
    </source>
</evidence>
<dbReference type="OrthoDB" id="9762066at2"/>
<dbReference type="Proteomes" id="UP000244896">
    <property type="component" value="Chromosome"/>
</dbReference>
<keyword evidence="3" id="KW-0326">Glycosidase</keyword>
<dbReference type="PANTHER" id="PTHR42732:SF1">
    <property type="entry name" value="BETA-MANNOSIDASE"/>
    <property type="match status" value="1"/>
</dbReference>
<keyword evidence="2" id="KW-0378">Hydrolase</keyword>
<keyword evidence="5" id="KW-0812">Transmembrane</keyword>
<protein>
    <recommendedName>
        <fullName evidence="11">Beta-galactosidase</fullName>
    </recommendedName>
</protein>
<organism evidence="9 10">
    <name type="scientific">Ereboglobus luteus</name>
    <dbReference type="NCBI Taxonomy" id="1796921"/>
    <lineage>
        <taxon>Bacteria</taxon>
        <taxon>Pseudomonadati</taxon>
        <taxon>Verrucomicrobiota</taxon>
        <taxon>Opitutia</taxon>
        <taxon>Opitutales</taxon>
        <taxon>Opitutaceae</taxon>
        <taxon>Ereboglobus</taxon>
    </lineage>
</organism>
<evidence type="ECO:0000259" key="8">
    <source>
        <dbReference type="Pfam" id="PF13364"/>
    </source>
</evidence>
<dbReference type="GO" id="GO:0005975">
    <property type="term" value="P:carbohydrate metabolic process"/>
    <property type="evidence" value="ECO:0007669"/>
    <property type="project" value="InterPro"/>
</dbReference>
<evidence type="ECO:0000256" key="3">
    <source>
        <dbReference type="ARBA" id="ARBA00023295"/>
    </source>
</evidence>
<evidence type="ECO:0000256" key="5">
    <source>
        <dbReference type="SAM" id="Phobius"/>
    </source>
</evidence>
<dbReference type="Gene3D" id="3.20.20.80">
    <property type="entry name" value="Glycosidases"/>
    <property type="match status" value="1"/>
</dbReference>
<dbReference type="InterPro" id="IPR025300">
    <property type="entry name" value="BetaGal_jelly_roll_dom"/>
</dbReference>
<feature type="domain" description="Beta-galactosidase jelly roll" evidence="8">
    <location>
        <begin position="126"/>
        <end position="238"/>
    </location>
</feature>
<dbReference type="Gene3D" id="2.60.120.260">
    <property type="entry name" value="Galactose-binding domain-like"/>
    <property type="match status" value="1"/>
</dbReference>
<feature type="domain" description="Glycoside hydrolase family 2 immunoglobulin-like beta-sandwich" evidence="6">
    <location>
        <begin position="295"/>
        <end position="380"/>
    </location>
</feature>
<dbReference type="Pfam" id="PF00703">
    <property type="entry name" value="Glyco_hydro_2"/>
    <property type="match status" value="1"/>
</dbReference>
<dbReference type="AlphaFoldDB" id="A0A2U8E3X3"/>
<dbReference type="EMBL" id="CP023004">
    <property type="protein sequence ID" value="AWI09465.1"/>
    <property type="molecule type" value="Genomic_DNA"/>
</dbReference>
<dbReference type="InterPro" id="IPR006103">
    <property type="entry name" value="Glyco_hydro_2_cat"/>
</dbReference>
<dbReference type="PANTHER" id="PTHR42732">
    <property type="entry name" value="BETA-GALACTOSIDASE"/>
    <property type="match status" value="1"/>
</dbReference>
<keyword evidence="5" id="KW-1133">Transmembrane helix</keyword>
<dbReference type="SUPFAM" id="SSF49785">
    <property type="entry name" value="Galactose-binding domain-like"/>
    <property type="match status" value="1"/>
</dbReference>
<dbReference type="SUPFAM" id="SSF51445">
    <property type="entry name" value="(Trans)glycosidases"/>
    <property type="match status" value="1"/>
</dbReference>
<feature type="domain" description="Glycoside hydrolase family 2 catalytic" evidence="7">
    <location>
        <begin position="382"/>
        <end position="597"/>
    </location>
</feature>
<feature type="region of interest" description="Disordered" evidence="4">
    <location>
        <begin position="1"/>
        <end position="21"/>
    </location>
</feature>
<sequence>MKQPSEQTDACARSGGVPAAGRGASLAANRRAIESLELFVAQYAKRARALHASGGGDAAPPCARAPRQHHFELNPLHIMTHPTLRLLLSLLLSPFVFFTLSAATVQSLDGAGWFLAMDPMRRGEQLDWHKPPADWNRAKPATANGWDFASSPHCWTNDARFGEYTGVMWYRRSFVPVAPGSGDTEWRITFEAIGERCRVWLNGRDMGAHDSVGIPVAIDATAAIEPGKQNYLVVAVDNSWNENTIPGSRTGKRANDQLYPWINYGGILGSVRLESLPAARIDMQKIEAAPTSPTTARVAITLWPGIEKLPKDAVINIDIIDPENPEKPIATRTLHGRTTAEFTLKNITRWTPANPKLYESRVTVRTPSSRHTRTDAFGIREIRIANGQFLLNGEPVRLAGGNRTREKNTIDGVIAPEAVAHSLQLMKDAGLVFARLQHYPVSKHTLDWADRNGMLIIAEYPIWGTPAADLARPELQSRFKAGMGALVRATWNHPSVVGWSVGNEYESWLPEGVAWTKQMSAFVKSLDTTRPVTFAAIGRPLRILREKQQPPETFSMSHVDFICTNIYFKPEDAAAFLDPVHEAWPDKPVLITEFGLRADRVKNEQERLDHFDQMFAIVRARPWICGFSFWSFNDYSSRYPGTGLDGYRRWGIVDENLKPRALYDHVAAELKKHEWQTPAIR</sequence>
<dbReference type="Pfam" id="PF13364">
    <property type="entry name" value="BetaGal_ABD2"/>
    <property type="match status" value="1"/>
</dbReference>
<gene>
    <name evidence="9" type="ORF">CKA38_09590</name>
</gene>
<dbReference type="InterPro" id="IPR036156">
    <property type="entry name" value="Beta-gal/glucu_dom_sf"/>
</dbReference>
<comment type="similarity">
    <text evidence="1">Belongs to the glycosyl hydrolase 2 family.</text>
</comment>
<evidence type="ECO:0000256" key="2">
    <source>
        <dbReference type="ARBA" id="ARBA00022801"/>
    </source>
</evidence>